<reference evidence="1" key="1">
    <citation type="submission" date="2022-03" db="EMBL/GenBank/DDBJ databases">
        <title>Genomic analyses of argali, domestic sheep and their hybrids provide insights into chromosomal evolution, heterosis and genetic basis of agronomic traits.</title>
        <authorList>
            <person name="Li M."/>
        </authorList>
    </citation>
    <scope>NUCLEOTIDE SEQUENCE</scope>
    <source>
        <strain evidence="1">CAU-MHL-2022a</strain>
        <tissue evidence="1">Skin</tissue>
    </source>
</reference>
<gene>
    <name evidence="1" type="ORF">MG293_000094</name>
</gene>
<organism evidence="1 2">
    <name type="scientific">Ovis ammon polii</name>
    <dbReference type="NCBI Taxonomy" id="230172"/>
    <lineage>
        <taxon>Eukaryota</taxon>
        <taxon>Metazoa</taxon>
        <taxon>Chordata</taxon>
        <taxon>Craniata</taxon>
        <taxon>Vertebrata</taxon>
        <taxon>Euteleostomi</taxon>
        <taxon>Mammalia</taxon>
        <taxon>Eutheria</taxon>
        <taxon>Laurasiatheria</taxon>
        <taxon>Artiodactyla</taxon>
        <taxon>Ruminantia</taxon>
        <taxon>Pecora</taxon>
        <taxon>Bovidae</taxon>
        <taxon>Caprinae</taxon>
        <taxon>Ovis</taxon>
    </lineage>
</organism>
<dbReference type="Proteomes" id="UP001214576">
    <property type="component" value="Unassembled WGS sequence"/>
</dbReference>
<keyword evidence="2" id="KW-1185">Reference proteome</keyword>
<evidence type="ECO:0000313" key="1">
    <source>
        <dbReference type="EMBL" id="KAI4547764.1"/>
    </source>
</evidence>
<evidence type="ECO:0000313" key="2">
    <source>
        <dbReference type="Proteomes" id="UP001214576"/>
    </source>
</evidence>
<proteinExistence type="predicted"/>
<name>A0AAD4YGV0_OVIAM</name>
<comment type="caution">
    <text evidence="1">The sequence shown here is derived from an EMBL/GenBank/DDBJ whole genome shotgun (WGS) entry which is preliminary data.</text>
</comment>
<dbReference type="AlphaFoldDB" id="A0AAD4YGV0"/>
<sequence length="157" mass="17723">MSLEELKSRCQQGLCLLEAPGVISAKSILPRKVMFTGSGDEDVDIFGDHYSAYTDTELDEIETCPQIIIIRGSRDRGAWWAAVYGVAQSSDLAAGAAKWEKAMHEPVKVAQISSKIKYQYNQFLYLVMRMMRKCPQVCYPLFRVEPDFLCTMNRALA</sequence>
<accession>A0AAD4YGV0</accession>
<dbReference type="EMBL" id="JAKZEL010000001">
    <property type="protein sequence ID" value="KAI4547764.1"/>
    <property type="molecule type" value="Genomic_DNA"/>
</dbReference>
<protein>
    <submittedName>
        <fullName evidence="1">Uncharacterized protein</fullName>
    </submittedName>
</protein>